<dbReference type="InterPro" id="IPR008928">
    <property type="entry name" value="6-hairpin_glycosidase_sf"/>
</dbReference>
<accession>C9RJZ0</accession>
<comment type="similarity">
    <text evidence="2">Belongs to the glycosyl hydrolase 8 (cellulase D) family.</text>
</comment>
<keyword evidence="7" id="KW-0624">Polysaccharide degradation</keyword>
<dbReference type="PATRIC" id="fig|59374.8.peg.626"/>
<dbReference type="InterPro" id="IPR002037">
    <property type="entry name" value="Glyco_hydro_8"/>
</dbReference>
<comment type="catalytic activity">
    <reaction evidence="1">
        <text>Endohydrolysis of (1-&gt;4)-beta-D-glucosidic linkages in cellulose, lichenin and cereal beta-D-glucans.</text>
        <dbReference type="EC" id="3.2.1.4"/>
    </reaction>
</comment>
<dbReference type="PRINTS" id="PR00735">
    <property type="entry name" value="GLHYDRLASE8"/>
</dbReference>
<evidence type="ECO:0000313" key="10">
    <source>
        <dbReference type="Proteomes" id="UP000000517"/>
    </source>
</evidence>
<gene>
    <name evidence="8" type="ordered locus">Fisuc_0241</name>
    <name evidence="9" type="ordered locus">FSU_0651</name>
</gene>
<evidence type="ECO:0000256" key="6">
    <source>
        <dbReference type="ARBA" id="ARBA00023295"/>
    </source>
</evidence>
<reference evidence="8 11" key="1">
    <citation type="submission" date="2009-10" db="EMBL/GenBank/DDBJ databases">
        <title>Complete sequence of Fibrobacter succinogenes subsp. succinogenes S85.</title>
        <authorList>
            <consortium name="US DOE Joint Genome Institute"/>
            <person name="Lucas S."/>
            <person name="Copeland A."/>
            <person name="Lapidus A."/>
            <person name="Glavina del Rio T."/>
            <person name="Tice H."/>
            <person name="Bruce D."/>
            <person name="Goodwin L."/>
            <person name="Pitluck S."/>
            <person name="Chertkov O."/>
            <person name="Detter J.C."/>
            <person name="Han C."/>
            <person name="Tapia R."/>
            <person name="Larimer F."/>
            <person name="Land M."/>
            <person name="Hauser L."/>
            <person name="Kyrpides N."/>
            <person name="Mikhailova N."/>
            <person name="Weimer P.J."/>
            <person name="Stevenson D.M."/>
            <person name="Boyum J."/>
            <person name="Brumm P.I."/>
            <person name="Mead D."/>
        </authorList>
    </citation>
    <scope>NUCLEOTIDE SEQUENCE [LARGE SCALE GENOMIC DNA]</scope>
    <source>
        <strain evidence="11">ATCC 19169 / S85</strain>
        <strain evidence="8">S85</strain>
    </source>
</reference>
<dbReference type="Proteomes" id="UP000001497">
    <property type="component" value="Chromosome"/>
</dbReference>
<dbReference type="Proteomes" id="UP000000517">
    <property type="component" value="Chromosome"/>
</dbReference>
<evidence type="ECO:0000256" key="3">
    <source>
        <dbReference type="ARBA" id="ARBA00012601"/>
    </source>
</evidence>
<dbReference type="InterPro" id="IPR012341">
    <property type="entry name" value="6hp_glycosidase-like_sf"/>
</dbReference>
<keyword evidence="5" id="KW-0136">Cellulose degradation</keyword>
<evidence type="ECO:0000256" key="1">
    <source>
        <dbReference type="ARBA" id="ARBA00000966"/>
    </source>
</evidence>
<reference evidence="9" key="3">
    <citation type="submission" date="2010-08" db="EMBL/GenBank/DDBJ databases">
        <authorList>
            <person name="Durkin A.S."/>
            <person name="Nelson K.E."/>
            <person name="Morrison M."/>
            <person name="Forsberg C.W."/>
            <person name="Wilson D.B."/>
            <person name="Russell J.B."/>
            <person name="Cann I.K.O."/>
            <person name="Mackie R.I."/>
            <person name="White B.A."/>
        </authorList>
    </citation>
    <scope>NUCLEOTIDE SEQUENCE</scope>
    <source>
        <strain evidence="9">S85</strain>
    </source>
</reference>
<evidence type="ECO:0000313" key="8">
    <source>
        <dbReference type="EMBL" id="ACX73853.1"/>
    </source>
</evidence>
<keyword evidence="6 9" id="KW-0326">Glycosidase</keyword>
<dbReference type="eggNOG" id="COG3405">
    <property type="taxonomic scope" value="Bacteria"/>
</dbReference>
<sequence length="371" mass="42173">MLQRYPTRDLFVEAGYGPNFADQLIQNAYSKLFEGDPIDERIYFEASDDMAYIIDIGHDDIRSEGMSYGMFIAALTDHEVTFDKLWNFSKRFVRNNDGPHKGYFSWQVNTTDFSMMDPGAAPDSEEYFAAALLIAAKRFNREDLLNDAKELIHDIKYKPQNELVGPIIDPERKLIKFSPVLGNDFTDPSYHTMAFYRMFAEATGDESWLEVAQASIEFLQKAAHPVTGLCADYAEYDGTPKAMPWFPESNNFSGDAWRVALNLSLDYAIFHGHESEKEICERILHFFQNCTPYLSDYSVDGGPYPHQGRNATPGLIAMNAAATQVLPVDDPRITPFVRRLAALSVPYRFWRYYDGMLYLIGLLATAGKITL</sequence>
<protein>
    <recommendedName>
        <fullName evidence="3">cellulase</fullName>
        <ecNumber evidence="3">3.2.1.4</ecNumber>
    </recommendedName>
</protein>
<evidence type="ECO:0000256" key="4">
    <source>
        <dbReference type="ARBA" id="ARBA00022801"/>
    </source>
</evidence>
<keyword evidence="9" id="KW-0858">Xylan degradation</keyword>
<evidence type="ECO:0000256" key="5">
    <source>
        <dbReference type="ARBA" id="ARBA00023001"/>
    </source>
</evidence>
<dbReference type="EMBL" id="CP002158">
    <property type="protein sequence ID" value="ADL26708.1"/>
    <property type="molecule type" value="Genomic_DNA"/>
</dbReference>
<dbReference type="CAZy" id="GH8">
    <property type="family name" value="Glycoside Hydrolase Family 8"/>
</dbReference>
<keyword evidence="7" id="KW-0119">Carbohydrate metabolism</keyword>
<dbReference type="SUPFAM" id="SSF48208">
    <property type="entry name" value="Six-hairpin glycosidases"/>
    <property type="match status" value="1"/>
</dbReference>
<organism evidence="9 10">
    <name type="scientific">Fibrobacter succinogenes (strain ATCC 19169 / S85)</name>
    <dbReference type="NCBI Taxonomy" id="59374"/>
    <lineage>
        <taxon>Bacteria</taxon>
        <taxon>Pseudomonadati</taxon>
        <taxon>Fibrobacterota</taxon>
        <taxon>Fibrobacteria</taxon>
        <taxon>Fibrobacterales</taxon>
        <taxon>Fibrobacteraceae</taxon>
        <taxon>Fibrobacter</taxon>
    </lineage>
</organism>
<reference evidence="10" key="2">
    <citation type="submission" date="2010-08" db="EMBL/GenBank/DDBJ databases">
        <title>Complete sequence of Fibrobacter succinogenes subsp. succinogenes S85.</title>
        <authorList>
            <person name="Durkin A.S."/>
            <person name="Nelson K.E."/>
            <person name="Morrison M."/>
            <person name="Forsberg C.W."/>
            <person name="Wilson D.B."/>
            <person name="Russell J.B."/>
            <person name="Cann I.K.O."/>
            <person name="Mackie R.I."/>
            <person name="White B.A."/>
        </authorList>
    </citation>
    <scope>NUCLEOTIDE SEQUENCE [LARGE SCALE GENOMIC DNA]</scope>
    <source>
        <strain evidence="10">ATCC 19169 / S85</strain>
    </source>
</reference>
<evidence type="ECO:0000256" key="7">
    <source>
        <dbReference type="ARBA" id="ARBA00023326"/>
    </source>
</evidence>
<dbReference type="GO" id="GO:0045493">
    <property type="term" value="P:xylan catabolic process"/>
    <property type="evidence" value="ECO:0007669"/>
    <property type="project" value="UniProtKB-KW"/>
</dbReference>
<dbReference type="OrthoDB" id="9766708at2"/>
<dbReference type="EC" id="3.2.1.4" evidence="3"/>
<dbReference type="KEGG" id="fsc:FSU_0651"/>
<evidence type="ECO:0000256" key="2">
    <source>
        <dbReference type="ARBA" id="ARBA00009209"/>
    </source>
</evidence>
<dbReference type="EMBL" id="CP001792">
    <property type="protein sequence ID" value="ACX73853.1"/>
    <property type="molecule type" value="Genomic_DNA"/>
</dbReference>
<dbReference type="AlphaFoldDB" id="C9RJZ0"/>
<dbReference type="KEGG" id="fsu:Fisuc_0241"/>
<dbReference type="HOGENOM" id="CLU_037722_0_0_0"/>
<keyword evidence="4 9" id="KW-0378">Hydrolase</keyword>
<dbReference type="Gene3D" id="1.50.10.10">
    <property type="match status" value="1"/>
</dbReference>
<name>C9RJZ0_FIBSS</name>
<evidence type="ECO:0000313" key="11">
    <source>
        <dbReference type="Proteomes" id="UP000001497"/>
    </source>
</evidence>
<dbReference type="GO" id="GO:0030245">
    <property type="term" value="P:cellulose catabolic process"/>
    <property type="evidence" value="ECO:0007669"/>
    <property type="project" value="UniProtKB-KW"/>
</dbReference>
<dbReference type="RefSeq" id="WP_012820083.1">
    <property type="nucleotide sequence ID" value="NC_017448.1"/>
</dbReference>
<dbReference type="GO" id="GO:0008810">
    <property type="term" value="F:cellulase activity"/>
    <property type="evidence" value="ECO:0007669"/>
    <property type="project" value="UniProtKB-EC"/>
</dbReference>
<evidence type="ECO:0000313" key="9">
    <source>
        <dbReference type="EMBL" id="ADL26708.1"/>
    </source>
</evidence>
<dbReference type="Pfam" id="PF01270">
    <property type="entry name" value="Glyco_hydro_8"/>
    <property type="match status" value="1"/>
</dbReference>
<keyword evidence="11" id="KW-1185">Reference proteome</keyword>
<dbReference type="STRING" id="59374.FSU_0651"/>
<proteinExistence type="inferred from homology"/>